<dbReference type="Pfam" id="PF10336">
    <property type="entry name" value="DUF2420"/>
    <property type="match status" value="1"/>
</dbReference>
<dbReference type="HOGENOM" id="CLU_017165_0_0_1"/>
<name>W4KIY0_HETIT</name>
<sequence length="849" mass="93402">MMDVYDAQMLDYSDIDVQMYTTVSSPKPWPHIEAIMEDDVNPHPLAITATPYPHQEDVEIDMEPEYTDAVEYEMADDGDFSVPGGGELVDVDLYDASLIPEADITDASVVPLYDLSSMLPLESSMGEQIVSSSESADSLAPAPAEPIIGHPDISLPQTEVTTVLQPDPPKTDLSHIILHTEESGEAVLPEKQTEIQPPVLESEAIQLPSSESAQQNGVDEHLVLHQPGDDILENGHISLDDQHVVTSSSELPESEAEPSTHLSEHLAAPPSHIEDHDAQATLQTDPETDSYAEAAIGDELTDDVDPHEISEGVYIDPPPPVLLELPSSSGQLECCLFNAPAASHQSPRPGSPQEDQQRFAILLQQRPTLYYERLSDVFAALREEERIQRIHEFTDGEMVLDAYDIRLVISEDNIYAREVTLHDLNVLHDGSDLSGPLRLRLLSVVPRFIDRYRSLKDQIDRLNLADDSDHVYDPIPEHEYYEPSPNDDHPHEEGYSELSEDDEQEGDQESDNDAHDDQGDAEAHSLEHDIPAEAEQQAQDEGDIPYQSSEQSGFHEVVVEEAGALEQEGDDESLAAATSAEITTVDDELDSSVIHRTADTDVPVSGDLQRTEYVEYSEPHEDDEATGEAPLTEPTDEEAVLPEFEGHLAEYIDAPLETSPEEFPVSSVDVIGDELAEPHTDLASNAAEVLIDDYQHDGSYSDNEAEDDGDDFEEHLEDDQTDETASGTGARSVESNHSATVGQHTDVRTYADHETDFIANLVDDIGQSGGLDEDWQEDALELQVWDETFDDGGDDDELQTDGEPDTLSTDASTLSSKMSSKRGFDEVDPEAAVEPTSERDSSPKRARIQ</sequence>
<feature type="region of interest" description="Disordered" evidence="1">
    <location>
        <begin position="693"/>
        <end position="748"/>
    </location>
</feature>
<feature type="region of interest" description="Disordered" evidence="1">
    <location>
        <begin position="243"/>
        <end position="265"/>
    </location>
</feature>
<evidence type="ECO:0000313" key="3">
    <source>
        <dbReference type="Proteomes" id="UP000030671"/>
    </source>
</evidence>
<feature type="compositionally biased region" description="Acidic residues" evidence="1">
    <location>
        <begin position="703"/>
        <end position="722"/>
    </location>
</feature>
<keyword evidence="3" id="KW-1185">Reference proteome</keyword>
<feature type="compositionally biased region" description="Acidic residues" evidence="1">
    <location>
        <begin position="787"/>
        <end position="804"/>
    </location>
</feature>
<accession>W4KIY0</accession>
<dbReference type="eggNOG" id="ENOG502SAQ9">
    <property type="taxonomic scope" value="Eukaryota"/>
</dbReference>
<feature type="compositionally biased region" description="Basic and acidic residues" evidence="1">
    <location>
        <begin position="468"/>
        <end position="494"/>
    </location>
</feature>
<dbReference type="Proteomes" id="UP000030671">
    <property type="component" value="Unassembled WGS sequence"/>
</dbReference>
<dbReference type="InterPro" id="IPR018822">
    <property type="entry name" value="UPF0646"/>
</dbReference>
<feature type="compositionally biased region" description="Basic and acidic residues" evidence="1">
    <location>
        <begin position="512"/>
        <end position="524"/>
    </location>
</feature>
<reference evidence="2 3" key="1">
    <citation type="journal article" date="2012" name="New Phytol.">
        <title>Insight into trade-off between wood decay and parasitism from the genome of a fungal forest pathogen.</title>
        <authorList>
            <person name="Olson A."/>
            <person name="Aerts A."/>
            <person name="Asiegbu F."/>
            <person name="Belbahri L."/>
            <person name="Bouzid O."/>
            <person name="Broberg A."/>
            <person name="Canback B."/>
            <person name="Coutinho P.M."/>
            <person name="Cullen D."/>
            <person name="Dalman K."/>
            <person name="Deflorio G."/>
            <person name="van Diepen L.T."/>
            <person name="Dunand C."/>
            <person name="Duplessis S."/>
            <person name="Durling M."/>
            <person name="Gonthier P."/>
            <person name="Grimwood J."/>
            <person name="Fossdal C.G."/>
            <person name="Hansson D."/>
            <person name="Henrissat B."/>
            <person name="Hietala A."/>
            <person name="Himmelstrand K."/>
            <person name="Hoffmeister D."/>
            <person name="Hogberg N."/>
            <person name="James T.Y."/>
            <person name="Karlsson M."/>
            <person name="Kohler A."/>
            <person name="Kues U."/>
            <person name="Lee Y.H."/>
            <person name="Lin Y.C."/>
            <person name="Lind M."/>
            <person name="Lindquist E."/>
            <person name="Lombard V."/>
            <person name="Lucas S."/>
            <person name="Lunden K."/>
            <person name="Morin E."/>
            <person name="Murat C."/>
            <person name="Park J."/>
            <person name="Raffaello T."/>
            <person name="Rouze P."/>
            <person name="Salamov A."/>
            <person name="Schmutz J."/>
            <person name="Solheim H."/>
            <person name="Stahlberg J."/>
            <person name="Velez H."/>
            <person name="de Vries R.P."/>
            <person name="Wiebenga A."/>
            <person name="Woodward S."/>
            <person name="Yakovlev I."/>
            <person name="Garbelotto M."/>
            <person name="Martin F."/>
            <person name="Grigoriev I.V."/>
            <person name="Stenlid J."/>
        </authorList>
    </citation>
    <scope>NUCLEOTIDE SEQUENCE [LARGE SCALE GENOMIC DNA]</scope>
    <source>
        <strain evidence="2 3">TC 32-1</strain>
    </source>
</reference>
<feature type="compositionally biased region" description="Low complexity" evidence="1">
    <location>
        <begin position="805"/>
        <end position="816"/>
    </location>
</feature>
<evidence type="ECO:0000256" key="1">
    <source>
        <dbReference type="SAM" id="MobiDB-lite"/>
    </source>
</evidence>
<gene>
    <name evidence="2" type="ORF">HETIRDRAFT_457448</name>
</gene>
<feature type="region of interest" description="Disordered" evidence="1">
    <location>
        <begin position="130"/>
        <end position="152"/>
    </location>
</feature>
<dbReference type="GeneID" id="20676833"/>
<feature type="compositionally biased region" description="Acidic residues" evidence="1">
    <location>
        <begin position="498"/>
        <end position="511"/>
    </location>
</feature>
<evidence type="ECO:0000313" key="2">
    <source>
        <dbReference type="EMBL" id="ETW85679.1"/>
    </source>
</evidence>
<dbReference type="InParanoid" id="W4KIY0"/>
<feature type="region of interest" description="Disordered" evidence="1">
    <location>
        <begin position="616"/>
        <end position="635"/>
    </location>
</feature>
<dbReference type="RefSeq" id="XP_009542514.1">
    <property type="nucleotide sequence ID" value="XM_009544219.1"/>
</dbReference>
<feature type="region of interest" description="Disordered" evidence="1">
    <location>
        <begin position="468"/>
        <end position="524"/>
    </location>
</feature>
<dbReference type="AlphaFoldDB" id="W4KIY0"/>
<proteinExistence type="predicted"/>
<feature type="region of interest" description="Disordered" evidence="1">
    <location>
        <begin position="555"/>
        <end position="575"/>
    </location>
</feature>
<dbReference type="KEGG" id="hir:HETIRDRAFT_457448"/>
<dbReference type="OrthoDB" id="2507795at2759"/>
<feature type="compositionally biased region" description="Polar residues" evidence="1">
    <location>
        <begin position="723"/>
        <end position="743"/>
    </location>
</feature>
<protein>
    <submittedName>
        <fullName evidence="2">Uncharacterized protein</fullName>
    </submittedName>
</protein>
<organism evidence="2 3">
    <name type="scientific">Heterobasidion irregulare (strain TC 32-1)</name>
    <dbReference type="NCBI Taxonomy" id="747525"/>
    <lineage>
        <taxon>Eukaryota</taxon>
        <taxon>Fungi</taxon>
        <taxon>Dikarya</taxon>
        <taxon>Basidiomycota</taxon>
        <taxon>Agaricomycotina</taxon>
        <taxon>Agaricomycetes</taxon>
        <taxon>Russulales</taxon>
        <taxon>Bondarzewiaceae</taxon>
        <taxon>Heterobasidion</taxon>
        <taxon>Heterobasidion annosum species complex</taxon>
    </lineage>
</organism>
<feature type="region of interest" description="Disordered" evidence="1">
    <location>
        <begin position="785"/>
        <end position="849"/>
    </location>
</feature>
<dbReference type="EMBL" id="KI925455">
    <property type="protein sequence ID" value="ETW85679.1"/>
    <property type="molecule type" value="Genomic_DNA"/>
</dbReference>